<dbReference type="PANTHER" id="PTHR43303:SF4">
    <property type="entry name" value="NADPH DEHYDROGENASE C23G7.10C-RELATED"/>
    <property type="match status" value="1"/>
</dbReference>
<keyword evidence="5" id="KW-0560">Oxidoreductase</keyword>
<evidence type="ECO:0000256" key="5">
    <source>
        <dbReference type="ARBA" id="ARBA00023002"/>
    </source>
</evidence>
<dbReference type="STRING" id="1353952.A0A165DHT2"/>
<evidence type="ECO:0000256" key="1">
    <source>
        <dbReference type="ARBA" id="ARBA00001917"/>
    </source>
</evidence>
<accession>A0A165DHT2</accession>
<comment type="cofactor">
    <cofactor evidence="1">
        <name>FMN</name>
        <dbReference type="ChEBI" id="CHEBI:58210"/>
    </cofactor>
</comment>
<evidence type="ECO:0000256" key="4">
    <source>
        <dbReference type="ARBA" id="ARBA00022857"/>
    </source>
</evidence>
<gene>
    <name evidence="8" type="ORF">CALCODRAFT_486831</name>
</gene>
<evidence type="ECO:0000256" key="6">
    <source>
        <dbReference type="SAM" id="MobiDB-lite"/>
    </source>
</evidence>
<dbReference type="Gene3D" id="3.20.20.70">
    <property type="entry name" value="Aldolase class I"/>
    <property type="match status" value="1"/>
</dbReference>
<evidence type="ECO:0000256" key="2">
    <source>
        <dbReference type="ARBA" id="ARBA00022630"/>
    </source>
</evidence>
<dbReference type="OrthoDB" id="72788at2759"/>
<sequence length="457" mass="49064">MGDRAPNKLYRNERVPGADQFYPANDPAIGAAFPATTHPRNARLPTLFQPLTVRTTTFKNRIWVSPMCQYSSDGGHATDWHLVHIGGFATRGAGAILLEATAVSPEGRISPEDAGLWTDTQIAPLKRIVDFCHAQGCVVGVQLAHAGRKASTAAPWVRARRARDAGEGVPVSQVAQREEGGWPDEVVGPSDIPFSDMFPKPTPLTLDGIQRVVDAFAEATERCKRVGFDFIEIHGAHGYLLSSFLSPLSNHRTDAYGGPLSNRLRLPLEVAKRVREVWGAEKPLFFRLSATDWAAGPEQDPQSGAWRSWGIEQSTVLSRALAEAGIDLVDVSAGGNWAAQQIPLGPGYQVPFAAAIKHAVPGLLVGAVGLITDPQQAEDVLKDGKADVVFLARELLRHVDWPLHAARALGVAVHPAVQYERAWGGDAGLSGALDCPTTATEEELPAGRDWPITPSAA</sequence>
<dbReference type="CDD" id="cd02932">
    <property type="entry name" value="OYE_YqiM_FMN"/>
    <property type="match status" value="1"/>
</dbReference>
<evidence type="ECO:0000313" key="8">
    <source>
        <dbReference type="EMBL" id="KZT52821.1"/>
    </source>
</evidence>
<evidence type="ECO:0000313" key="9">
    <source>
        <dbReference type="Proteomes" id="UP000076842"/>
    </source>
</evidence>
<dbReference type="FunCoup" id="A0A165DHT2">
    <property type="interactions" value="1"/>
</dbReference>
<feature type="domain" description="NADH:flavin oxidoreductase/NADH oxidase N-terminal" evidence="7">
    <location>
        <begin position="47"/>
        <end position="406"/>
    </location>
</feature>
<dbReference type="InterPro" id="IPR001155">
    <property type="entry name" value="OxRdtase_FMN_N"/>
</dbReference>
<keyword evidence="3" id="KW-0288">FMN</keyword>
<dbReference type="InParanoid" id="A0A165DHT2"/>
<dbReference type="AlphaFoldDB" id="A0A165DHT2"/>
<proteinExistence type="predicted"/>
<name>A0A165DHT2_9BASI</name>
<dbReference type="Pfam" id="PF00724">
    <property type="entry name" value="Oxidored_FMN"/>
    <property type="match status" value="1"/>
</dbReference>
<dbReference type="Proteomes" id="UP000076842">
    <property type="component" value="Unassembled WGS sequence"/>
</dbReference>
<feature type="region of interest" description="Disordered" evidence="6">
    <location>
        <begin position="438"/>
        <end position="457"/>
    </location>
</feature>
<dbReference type="PANTHER" id="PTHR43303">
    <property type="entry name" value="NADPH DEHYDROGENASE C23G7.10C-RELATED"/>
    <property type="match status" value="1"/>
</dbReference>
<dbReference type="EMBL" id="KV424054">
    <property type="protein sequence ID" value="KZT52821.1"/>
    <property type="molecule type" value="Genomic_DNA"/>
</dbReference>
<protein>
    <submittedName>
        <fullName evidence="8">FMN-linked oxidoreductase</fullName>
    </submittedName>
</protein>
<organism evidence="8 9">
    <name type="scientific">Calocera cornea HHB12733</name>
    <dbReference type="NCBI Taxonomy" id="1353952"/>
    <lineage>
        <taxon>Eukaryota</taxon>
        <taxon>Fungi</taxon>
        <taxon>Dikarya</taxon>
        <taxon>Basidiomycota</taxon>
        <taxon>Agaricomycotina</taxon>
        <taxon>Dacrymycetes</taxon>
        <taxon>Dacrymycetales</taxon>
        <taxon>Dacrymycetaceae</taxon>
        <taxon>Calocera</taxon>
    </lineage>
</organism>
<keyword evidence="2" id="KW-0285">Flavoprotein</keyword>
<reference evidence="8 9" key="1">
    <citation type="journal article" date="2016" name="Mol. Biol. Evol.">
        <title>Comparative Genomics of Early-Diverging Mushroom-Forming Fungi Provides Insights into the Origins of Lignocellulose Decay Capabilities.</title>
        <authorList>
            <person name="Nagy L.G."/>
            <person name="Riley R."/>
            <person name="Tritt A."/>
            <person name="Adam C."/>
            <person name="Daum C."/>
            <person name="Floudas D."/>
            <person name="Sun H."/>
            <person name="Yadav J.S."/>
            <person name="Pangilinan J."/>
            <person name="Larsson K.H."/>
            <person name="Matsuura K."/>
            <person name="Barry K."/>
            <person name="Labutti K."/>
            <person name="Kuo R."/>
            <person name="Ohm R.A."/>
            <person name="Bhattacharya S.S."/>
            <person name="Shirouzu T."/>
            <person name="Yoshinaga Y."/>
            <person name="Martin F.M."/>
            <person name="Grigoriev I.V."/>
            <person name="Hibbett D.S."/>
        </authorList>
    </citation>
    <scope>NUCLEOTIDE SEQUENCE [LARGE SCALE GENOMIC DNA]</scope>
    <source>
        <strain evidence="8 9">HHB12733</strain>
    </source>
</reference>
<dbReference type="SUPFAM" id="SSF51395">
    <property type="entry name" value="FMN-linked oxidoreductases"/>
    <property type="match status" value="1"/>
</dbReference>
<keyword evidence="9" id="KW-1185">Reference proteome</keyword>
<evidence type="ECO:0000259" key="7">
    <source>
        <dbReference type="Pfam" id="PF00724"/>
    </source>
</evidence>
<dbReference type="InterPro" id="IPR013785">
    <property type="entry name" value="Aldolase_TIM"/>
</dbReference>
<dbReference type="GO" id="GO:0010181">
    <property type="term" value="F:FMN binding"/>
    <property type="evidence" value="ECO:0007669"/>
    <property type="project" value="InterPro"/>
</dbReference>
<dbReference type="GO" id="GO:0050661">
    <property type="term" value="F:NADP binding"/>
    <property type="evidence" value="ECO:0007669"/>
    <property type="project" value="InterPro"/>
</dbReference>
<dbReference type="InterPro" id="IPR044152">
    <property type="entry name" value="YqjM-like"/>
</dbReference>
<keyword evidence="4" id="KW-0521">NADP</keyword>
<evidence type="ECO:0000256" key="3">
    <source>
        <dbReference type="ARBA" id="ARBA00022643"/>
    </source>
</evidence>
<dbReference type="GO" id="GO:0003959">
    <property type="term" value="F:NADPH dehydrogenase activity"/>
    <property type="evidence" value="ECO:0007669"/>
    <property type="project" value="InterPro"/>
</dbReference>